<dbReference type="OrthoDB" id="3241551at2"/>
<dbReference type="RefSeq" id="WP_126029312.1">
    <property type="nucleotide sequence ID" value="NZ_QXGJ01000001.1"/>
</dbReference>
<name>A0A430FIN2_9BIFI</name>
<dbReference type="Proteomes" id="UP000288607">
    <property type="component" value="Unassembled WGS sequence"/>
</dbReference>
<protein>
    <submittedName>
        <fullName evidence="2">Uncharacterized protein</fullName>
    </submittedName>
</protein>
<sequence length="66" mass="7418">MIGEHVARIIRRWCHDGLTIDEIQENVPFVTHDDIVELISTNEPRKNQQCPTSTITGTALAGMEES</sequence>
<proteinExistence type="predicted"/>
<feature type="region of interest" description="Disordered" evidence="1">
    <location>
        <begin position="44"/>
        <end position="66"/>
    </location>
</feature>
<keyword evidence="3" id="KW-1185">Reference proteome</keyword>
<evidence type="ECO:0000313" key="3">
    <source>
        <dbReference type="Proteomes" id="UP000288607"/>
    </source>
</evidence>
<evidence type="ECO:0000256" key="1">
    <source>
        <dbReference type="SAM" id="MobiDB-lite"/>
    </source>
</evidence>
<organism evidence="2 3">
    <name type="scientific">Bifidobacterium callimiconis</name>
    <dbReference type="NCBI Taxonomy" id="2306973"/>
    <lineage>
        <taxon>Bacteria</taxon>
        <taxon>Bacillati</taxon>
        <taxon>Actinomycetota</taxon>
        <taxon>Actinomycetes</taxon>
        <taxon>Bifidobacteriales</taxon>
        <taxon>Bifidobacteriaceae</taxon>
        <taxon>Bifidobacterium</taxon>
    </lineage>
</organism>
<reference evidence="2 3" key="1">
    <citation type="submission" date="2018-09" db="EMBL/GenBank/DDBJ databases">
        <title>Characterization of the phylogenetic diversity of five novel species belonging to the genus Bifidobacterium.</title>
        <authorList>
            <person name="Lugli G.A."/>
            <person name="Duranti S."/>
            <person name="Milani C."/>
        </authorList>
    </citation>
    <scope>NUCLEOTIDE SEQUENCE [LARGE SCALE GENOMIC DNA]</scope>
    <source>
        <strain evidence="2 3">2028B</strain>
    </source>
</reference>
<evidence type="ECO:0000313" key="2">
    <source>
        <dbReference type="EMBL" id="RSX52667.1"/>
    </source>
</evidence>
<comment type="caution">
    <text evidence="2">The sequence shown here is derived from an EMBL/GenBank/DDBJ whole genome shotgun (WGS) entry which is preliminary data.</text>
</comment>
<gene>
    <name evidence="2" type="ORF">D2E23_0395</name>
</gene>
<feature type="compositionally biased region" description="Polar residues" evidence="1">
    <location>
        <begin position="44"/>
        <end position="57"/>
    </location>
</feature>
<dbReference type="EMBL" id="QXGJ01000001">
    <property type="protein sequence ID" value="RSX52667.1"/>
    <property type="molecule type" value="Genomic_DNA"/>
</dbReference>
<accession>A0A430FIN2</accession>
<dbReference type="AlphaFoldDB" id="A0A430FIN2"/>